<protein>
    <submittedName>
        <fullName evidence="8">RDD family protein</fullName>
    </submittedName>
</protein>
<gene>
    <name evidence="8" type="ORF">AB4Y30_12595</name>
</gene>
<feature type="transmembrane region" description="Helical" evidence="6">
    <location>
        <begin position="34"/>
        <end position="59"/>
    </location>
</feature>
<keyword evidence="4 6" id="KW-1133">Transmembrane helix</keyword>
<keyword evidence="3 6" id="KW-0812">Transmembrane</keyword>
<reference evidence="8" key="1">
    <citation type="submission" date="2024-07" db="EMBL/GenBank/DDBJ databases">
        <title>Halotolerant mesophilic bacterium Ornithinibacillus sp. 4-3, sp. nov., isolated from soil.</title>
        <authorList>
            <person name="Sidarenka A.V."/>
            <person name="Guliayeva D.E."/>
            <person name="Leanovich S.I."/>
            <person name="Hileuskaya K.S."/>
            <person name="Akhremchuk A.E."/>
            <person name="Sikolenko M.A."/>
            <person name="Valentovich L.N."/>
        </authorList>
    </citation>
    <scope>NUCLEOTIDE SEQUENCE</scope>
    <source>
        <strain evidence="8">4-3</strain>
    </source>
</reference>
<name>A0AB39HJ13_9BACI</name>
<keyword evidence="2" id="KW-1003">Cell membrane</keyword>
<dbReference type="InterPro" id="IPR010432">
    <property type="entry name" value="RDD"/>
</dbReference>
<dbReference type="RefSeq" id="WP_368652586.1">
    <property type="nucleotide sequence ID" value="NZ_CP162599.1"/>
</dbReference>
<evidence type="ECO:0000259" key="7">
    <source>
        <dbReference type="Pfam" id="PF06271"/>
    </source>
</evidence>
<keyword evidence="5 6" id="KW-0472">Membrane</keyword>
<dbReference type="PANTHER" id="PTHR36115">
    <property type="entry name" value="PROLINE-RICH ANTIGEN HOMOLOG-RELATED"/>
    <property type="match status" value="1"/>
</dbReference>
<feature type="domain" description="RDD" evidence="7">
    <location>
        <begin position="27"/>
        <end position="155"/>
    </location>
</feature>
<feature type="transmembrane region" description="Helical" evidence="6">
    <location>
        <begin position="122"/>
        <end position="143"/>
    </location>
</feature>
<evidence type="ECO:0000313" key="8">
    <source>
        <dbReference type="EMBL" id="XDK31862.1"/>
    </source>
</evidence>
<dbReference type="EMBL" id="CP162599">
    <property type="protein sequence ID" value="XDK31862.1"/>
    <property type="molecule type" value="Genomic_DNA"/>
</dbReference>
<evidence type="ECO:0000256" key="4">
    <source>
        <dbReference type="ARBA" id="ARBA00022989"/>
    </source>
</evidence>
<proteinExistence type="predicted"/>
<evidence type="ECO:0000256" key="2">
    <source>
        <dbReference type="ARBA" id="ARBA00022475"/>
    </source>
</evidence>
<accession>A0AB39HJ13</accession>
<organism evidence="8">
    <name type="scientific">Ornithinibacillus sp. 4-3</name>
    <dbReference type="NCBI Taxonomy" id="3231488"/>
    <lineage>
        <taxon>Bacteria</taxon>
        <taxon>Bacillati</taxon>
        <taxon>Bacillota</taxon>
        <taxon>Bacilli</taxon>
        <taxon>Bacillales</taxon>
        <taxon>Bacillaceae</taxon>
        <taxon>Ornithinibacillus</taxon>
    </lineage>
</organism>
<dbReference type="Pfam" id="PF06271">
    <property type="entry name" value="RDD"/>
    <property type="match status" value="1"/>
</dbReference>
<sequence length="163" mass="18981">MTMEEENMQTQSTTSVSNENQLENQRYAGFWMRFWAYAIDFAVVSSLSGFITGTIHLYNEGTIIHLGYWTLQGIISSVVFYLYFVLMTKKLGQTLGKMILGIKVVRVDKTSLRWSDLLFREVIVRFIYTTFFVLQFLYFVVAFTKEKQGLHDMVGNTRVVHVE</sequence>
<dbReference type="GO" id="GO:0005886">
    <property type="term" value="C:plasma membrane"/>
    <property type="evidence" value="ECO:0007669"/>
    <property type="project" value="UniProtKB-SubCell"/>
</dbReference>
<evidence type="ECO:0000256" key="1">
    <source>
        <dbReference type="ARBA" id="ARBA00004651"/>
    </source>
</evidence>
<dbReference type="InterPro" id="IPR051791">
    <property type="entry name" value="Pra-immunoreactive"/>
</dbReference>
<feature type="transmembrane region" description="Helical" evidence="6">
    <location>
        <begin position="66"/>
        <end position="86"/>
    </location>
</feature>
<dbReference type="AlphaFoldDB" id="A0AB39HJ13"/>
<dbReference type="PANTHER" id="PTHR36115:SF9">
    <property type="entry name" value="LMO1584 PROTEIN"/>
    <property type="match status" value="1"/>
</dbReference>
<evidence type="ECO:0000256" key="5">
    <source>
        <dbReference type="ARBA" id="ARBA00023136"/>
    </source>
</evidence>
<evidence type="ECO:0000256" key="3">
    <source>
        <dbReference type="ARBA" id="ARBA00022692"/>
    </source>
</evidence>
<comment type="subcellular location">
    <subcellularLocation>
        <location evidence="1">Cell membrane</location>
        <topology evidence="1">Multi-pass membrane protein</topology>
    </subcellularLocation>
</comment>
<evidence type="ECO:0000256" key="6">
    <source>
        <dbReference type="SAM" id="Phobius"/>
    </source>
</evidence>